<gene>
    <name evidence="2" type="ORF">N7G274_000818</name>
</gene>
<dbReference type="Pfam" id="PF23151">
    <property type="entry name" value="NuiA_2"/>
    <property type="match status" value="1"/>
</dbReference>
<evidence type="ECO:0000313" key="3">
    <source>
        <dbReference type="Proteomes" id="UP001590950"/>
    </source>
</evidence>
<dbReference type="Proteomes" id="UP001590950">
    <property type="component" value="Unassembled WGS sequence"/>
</dbReference>
<dbReference type="EMBL" id="JBEFKJ010000003">
    <property type="protein sequence ID" value="KAL2046800.1"/>
    <property type="molecule type" value="Genomic_DNA"/>
</dbReference>
<keyword evidence="3" id="KW-1185">Reference proteome</keyword>
<dbReference type="InterPro" id="IPR056539">
    <property type="entry name" value="NuiA-like"/>
</dbReference>
<name>A0ABR4ANK8_9LECA</name>
<comment type="caution">
    <text evidence="2">The sequence shown here is derived from an EMBL/GenBank/DDBJ whole genome shotgun (WGS) entry which is preliminary data.</text>
</comment>
<feature type="region of interest" description="Disordered" evidence="1">
    <location>
        <begin position="96"/>
        <end position="116"/>
    </location>
</feature>
<reference evidence="2 3" key="1">
    <citation type="submission" date="2024-09" db="EMBL/GenBank/DDBJ databases">
        <title>Rethinking Asexuality: The Enigmatic Case of Functional Sexual Genes in Lepraria (Stereocaulaceae).</title>
        <authorList>
            <person name="Doellman M."/>
            <person name="Sun Y."/>
            <person name="Barcenas-Pena A."/>
            <person name="Lumbsch H.T."/>
            <person name="Grewe F."/>
        </authorList>
    </citation>
    <scope>NUCLEOTIDE SEQUENCE [LARGE SCALE GENOMIC DNA]</scope>
    <source>
        <strain evidence="2 3">Mercado 3170</strain>
    </source>
</reference>
<accession>A0ABR4ANK8</accession>
<protein>
    <submittedName>
        <fullName evidence="2">Uncharacterized protein</fullName>
    </submittedName>
</protein>
<proteinExistence type="predicted"/>
<evidence type="ECO:0000313" key="2">
    <source>
        <dbReference type="EMBL" id="KAL2046800.1"/>
    </source>
</evidence>
<evidence type="ECO:0000256" key="1">
    <source>
        <dbReference type="SAM" id="MobiDB-lite"/>
    </source>
</evidence>
<organism evidence="2 3">
    <name type="scientific">Stereocaulon virgatum</name>
    <dbReference type="NCBI Taxonomy" id="373712"/>
    <lineage>
        <taxon>Eukaryota</taxon>
        <taxon>Fungi</taxon>
        <taxon>Dikarya</taxon>
        <taxon>Ascomycota</taxon>
        <taxon>Pezizomycotina</taxon>
        <taxon>Lecanoromycetes</taxon>
        <taxon>OSLEUM clade</taxon>
        <taxon>Lecanoromycetidae</taxon>
        <taxon>Lecanorales</taxon>
        <taxon>Lecanorineae</taxon>
        <taxon>Stereocaulaceae</taxon>
        <taxon>Stereocaulon</taxon>
    </lineage>
</organism>
<dbReference type="PANTHER" id="PTHR42093:SF1">
    <property type="match status" value="1"/>
</dbReference>
<sequence length="234" mass="25783">MTFAIARRANNKPIRALLKHDESQRAFLRHLAARVNLVNHQPFTLVATPTFFSTLCRKAPSLKRTPASISRPRDPIKSFSQTRIMSDDAYSSFLDKANQDTGAGKPSTQSKSAATRAVDTEVPAALQKVEQYYVSEADEPFEPVSLKWDGTSMPSENEFGELIGHKGEVSTVNTKEFDPKGDYKEVLQAVEKAGDGKTRIYRLETGKSRAEYYVVGLDGKGGRVVGLKAKAVES</sequence>
<dbReference type="PANTHER" id="PTHR42093">
    <property type="match status" value="1"/>
</dbReference>